<keyword evidence="7" id="KW-0862">Zinc</keyword>
<comment type="caution">
    <text evidence="14">The sequence shown here is derived from an EMBL/GenBank/DDBJ whole genome shotgun (WGS) entry which is preliminary data.</text>
</comment>
<dbReference type="RefSeq" id="WP_344221946.1">
    <property type="nucleotide sequence ID" value="NZ_BAAAOS010000063.1"/>
</dbReference>
<proteinExistence type="inferred from homology"/>
<dbReference type="Gene3D" id="2.30.42.10">
    <property type="match status" value="1"/>
</dbReference>
<dbReference type="PANTHER" id="PTHR42837:SF2">
    <property type="entry name" value="MEMBRANE METALLOPROTEASE ARASP2, CHLOROPLASTIC-RELATED"/>
    <property type="match status" value="1"/>
</dbReference>
<sequence>MSALLTLVGIVLFVIGILVSVGLHELGHMLPAKAFGMKVTQFFVGFGRTVWSTKRGETEYGIKLIPAGGFVRIIGMLPPSKNVQDSQDPSEPLRVRKANTGPIQSMVENARNAEYETIDPADNGRLFYQKVWWKKLIVMASGPLVNVAIAFLLFGGLYMLYGAPIAQTTVATVTDCVIPASEASADRKCEPKDKVSPAKQAGFQVGDKILSFNGTAIDSWDELTPLIRANTDKPAAIVVERGGEQVPLQTNTILNQVVEKPGSDKFVSVGFLGVSPERKVERQDFGFVVDRMGELTVGTVQALGRFPEKLVGVAKSIVGGERDQDSPMSVVGASRVAGEVASSDLATGEKAFTLVSLLGSLNLFLALFNFIPLLPLDGGHMIGAIWEGIRRGFAKLFGRPDPGYVDVAKLLPIAYVAASCIVVMGVLLVVADIVNPIKLFNG</sequence>
<evidence type="ECO:0000256" key="5">
    <source>
        <dbReference type="ARBA" id="ARBA00022692"/>
    </source>
</evidence>
<dbReference type="PANTHER" id="PTHR42837">
    <property type="entry name" value="REGULATOR OF SIGMA-E PROTEASE RSEP"/>
    <property type="match status" value="1"/>
</dbReference>
<evidence type="ECO:0000256" key="6">
    <source>
        <dbReference type="ARBA" id="ARBA00022801"/>
    </source>
</evidence>
<dbReference type="InterPro" id="IPR036034">
    <property type="entry name" value="PDZ_sf"/>
</dbReference>
<comment type="cofactor">
    <cofactor evidence="1">
        <name>Zn(2+)</name>
        <dbReference type="ChEBI" id="CHEBI:29105"/>
    </cofactor>
</comment>
<organism evidence="14 15">
    <name type="scientific">Kribbella sancticallisti</name>
    <dbReference type="NCBI Taxonomy" id="460087"/>
    <lineage>
        <taxon>Bacteria</taxon>
        <taxon>Bacillati</taxon>
        <taxon>Actinomycetota</taxon>
        <taxon>Actinomycetes</taxon>
        <taxon>Propionibacteriales</taxon>
        <taxon>Kribbellaceae</taxon>
        <taxon>Kribbella</taxon>
    </lineage>
</organism>
<reference evidence="14 15" key="1">
    <citation type="journal article" date="2019" name="Int. J. Syst. Evol. Microbiol.">
        <title>The Global Catalogue of Microorganisms (GCM) 10K type strain sequencing project: providing services to taxonomists for standard genome sequencing and annotation.</title>
        <authorList>
            <consortium name="The Broad Institute Genomics Platform"/>
            <consortium name="The Broad Institute Genome Sequencing Center for Infectious Disease"/>
            <person name="Wu L."/>
            <person name="Ma J."/>
        </authorList>
    </citation>
    <scope>NUCLEOTIDE SEQUENCE [LARGE SCALE GENOMIC DNA]</scope>
    <source>
        <strain evidence="14 15">JCM 14969</strain>
    </source>
</reference>
<evidence type="ECO:0000256" key="1">
    <source>
        <dbReference type="ARBA" id="ARBA00001947"/>
    </source>
</evidence>
<protein>
    <submittedName>
        <fullName evidence="14">Site-2 protease family protein</fullName>
    </submittedName>
</protein>
<comment type="subcellular location">
    <subcellularLocation>
        <location evidence="2">Membrane</location>
        <topology evidence="2">Multi-pass membrane protein</topology>
    </subcellularLocation>
</comment>
<accession>A0ABN2EP79</accession>
<keyword evidence="10 11" id="KW-0472">Membrane</keyword>
<dbReference type="InterPro" id="IPR004387">
    <property type="entry name" value="Pept_M50_Zn"/>
</dbReference>
<dbReference type="EMBL" id="BAAAOS010000063">
    <property type="protein sequence ID" value="GAA1613522.1"/>
    <property type="molecule type" value="Genomic_DNA"/>
</dbReference>
<evidence type="ECO:0000259" key="12">
    <source>
        <dbReference type="Pfam" id="PF02163"/>
    </source>
</evidence>
<keyword evidence="8 11" id="KW-1133">Transmembrane helix</keyword>
<evidence type="ECO:0000256" key="7">
    <source>
        <dbReference type="ARBA" id="ARBA00022833"/>
    </source>
</evidence>
<dbReference type="Pfam" id="PF17820">
    <property type="entry name" value="PDZ_6"/>
    <property type="match status" value="1"/>
</dbReference>
<dbReference type="CDD" id="cd06163">
    <property type="entry name" value="S2P-M50_PDZ_RseP-like"/>
    <property type="match status" value="1"/>
</dbReference>
<keyword evidence="6" id="KW-0378">Hydrolase</keyword>
<evidence type="ECO:0000256" key="3">
    <source>
        <dbReference type="ARBA" id="ARBA00007931"/>
    </source>
</evidence>
<dbReference type="GO" id="GO:0008233">
    <property type="term" value="F:peptidase activity"/>
    <property type="evidence" value="ECO:0007669"/>
    <property type="project" value="UniProtKB-KW"/>
</dbReference>
<feature type="domain" description="Peptidase M50" evidence="12">
    <location>
        <begin position="13"/>
        <end position="392"/>
    </location>
</feature>
<feature type="domain" description="PDZ" evidence="13">
    <location>
        <begin position="196"/>
        <end position="241"/>
    </location>
</feature>
<feature type="transmembrane region" description="Helical" evidence="11">
    <location>
        <begin position="351"/>
        <end position="371"/>
    </location>
</feature>
<dbReference type="InterPro" id="IPR041489">
    <property type="entry name" value="PDZ_6"/>
</dbReference>
<dbReference type="Proteomes" id="UP001500393">
    <property type="component" value="Unassembled WGS sequence"/>
</dbReference>
<evidence type="ECO:0000256" key="9">
    <source>
        <dbReference type="ARBA" id="ARBA00023049"/>
    </source>
</evidence>
<keyword evidence="5 11" id="KW-0812">Transmembrane</keyword>
<dbReference type="Pfam" id="PF02163">
    <property type="entry name" value="Peptidase_M50"/>
    <property type="match status" value="1"/>
</dbReference>
<evidence type="ECO:0000256" key="10">
    <source>
        <dbReference type="ARBA" id="ARBA00023136"/>
    </source>
</evidence>
<keyword evidence="15" id="KW-1185">Reference proteome</keyword>
<evidence type="ECO:0000256" key="8">
    <source>
        <dbReference type="ARBA" id="ARBA00022989"/>
    </source>
</evidence>
<feature type="transmembrane region" description="Helical" evidence="11">
    <location>
        <begin position="413"/>
        <end position="434"/>
    </location>
</feature>
<evidence type="ECO:0000256" key="4">
    <source>
        <dbReference type="ARBA" id="ARBA00022670"/>
    </source>
</evidence>
<evidence type="ECO:0000259" key="13">
    <source>
        <dbReference type="Pfam" id="PF17820"/>
    </source>
</evidence>
<dbReference type="GO" id="GO:0006508">
    <property type="term" value="P:proteolysis"/>
    <property type="evidence" value="ECO:0007669"/>
    <property type="project" value="UniProtKB-KW"/>
</dbReference>
<feature type="transmembrane region" description="Helical" evidence="11">
    <location>
        <begin position="136"/>
        <end position="161"/>
    </location>
</feature>
<evidence type="ECO:0000313" key="14">
    <source>
        <dbReference type="EMBL" id="GAA1613522.1"/>
    </source>
</evidence>
<comment type="similarity">
    <text evidence="3">Belongs to the peptidase M50B family.</text>
</comment>
<name>A0ABN2EP79_9ACTN</name>
<evidence type="ECO:0000313" key="15">
    <source>
        <dbReference type="Proteomes" id="UP001500393"/>
    </source>
</evidence>
<evidence type="ECO:0000256" key="2">
    <source>
        <dbReference type="ARBA" id="ARBA00004141"/>
    </source>
</evidence>
<gene>
    <name evidence="14" type="ORF">GCM10009789_79700</name>
</gene>
<evidence type="ECO:0000256" key="11">
    <source>
        <dbReference type="SAM" id="Phobius"/>
    </source>
</evidence>
<dbReference type="InterPro" id="IPR008915">
    <property type="entry name" value="Peptidase_M50"/>
</dbReference>
<keyword evidence="9" id="KW-0482">Metalloprotease</keyword>
<dbReference type="SUPFAM" id="SSF50156">
    <property type="entry name" value="PDZ domain-like"/>
    <property type="match status" value="1"/>
</dbReference>
<keyword evidence="4 14" id="KW-0645">Protease</keyword>